<evidence type="ECO:0000313" key="2">
    <source>
        <dbReference type="EMBL" id="KAL1521957.1"/>
    </source>
</evidence>
<dbReference type="Proteomes" id="UP001515480">
    <property type="component" value="Unassembled WGS sequence"/>
</dbReference>
<feature type="transmembrane region" description="Helical" evidence="1">
    <location>
        <begin position="51"/>
        <end position="73"/>
    </location>
</feature>
<gene>
    <name evidence="2" type="ORF">AB1Y20_021603</name>
</gene>
<feature type="transmembrane region" description="Helical" evidence="1">
    <location>
        <begin position="12"/>
        <end position="31"/>
    </location>
</feature>
<proteinExistence type="predicted"/>
<keyword evidence="1" id="KW-0472">Membrane</keyword>
<keyword evidence="1" id="KW-0812">Transmembrane</keyword>
<name>A0AB34JM25_PRYPA</name>
<feature type="transmembrane region" description="Helical" evidence="1">
    <location>
        <begin position="167"/>
        <end position="185"/>
    </location>
</feature>
<protein>
    <recommendedName>
        <fullName evidence="4">TLC domain-containing protein</fullName>
    </recommendedName>
</protein>
<sequence>MVTSALERQVNTWRGWSCLLITAASIAIVLADPRCFSFWDEHPAVFEPTGLPGLLLSSTFVAYLAVDALVSFVWRKHFRRSMGAVYLHHLSVGLAVLAFLRPSPPRGFFFYVWGEVLTACRVLPPAPRWRARHAAFAFRRPLWLYLLARDIYLFPKTSLRRGVALSLIPPAISLLLLGLDAVWWAEHAKAGARQQATVEDECLLPVGAALRQVHSDCSLVKIVPPEAGVDEEILGAGIDGLENSPIGRRIRISSSASRLSDLLPHHSRLQEEDPESYNTP</sequence>
<dbReference type="AlphaFoldDB" id="A0AB34JM25"/>
<evidence type="ECO:0008006" key="4">
    <source>
        <dbReference type="Google" id="ProtNLM"/>
    </source>
</evidence>
<comment type="caution">
    <text evidence="2">The sequence shown here is derived from an EMBL/GenBank/DDBJ whole genome shotgun (WGS) entry which is preliminary data.</text>
</comment>
<evidence type="ECO:0000256" key="1">
    <source>
        <dbReference type="SAM" id="Phobius"/>
    </source>
</evidence>
<organism evidence="2 3">
    <name type="scientific">Prymnesium parvum</name>
    <name type="common">Toxic golden alga</name>
    <dbReference type="NCBI Taxonomy" id="97485"/>
    <lineage>
        <taxon>Eukaryota</taxon>
        <taxon>Haptista</taxon>
        <taxon>Haptophyta</taxon>
        <taxon>Prymnesiophyceae</taxon>
        <taxon>Prymnesiales</taxon>
        <taxon>Prymnesiaceae</taxon>
        <taxon>Prymnesium</taxon>
    </lineage>
</organism>
<evidence type="ECO:0000313" key="3">
    <source>
        <dbReference type="Proteomes" id="UP001515480"/>
    </source>
</evidence>
<keyword evidence="1" id="KW-1133">Transmembrane helix</keyword>
<keyword evidence="3" id="KW-1185">Reference proteome</keyword>
<feature type="transmembrane region" description="Helical" evidence="1">
    <location>
        <begin position="85"/>
        <end position="102"/>
    </location>
</feature>
<accession>A0AB34JM25</accession>
<dbReference type="EMBL" id="JBGBPQ010000007">
    <property type="protein sequence ID" value="KAL1521957.1"/>
    <property type="molecule type" value="Genomic_DNA"/>
</dbReference>
<reference evidence="2 3" key="1">
    <citation type="journal article" date="2024" name="Science">
        <title>Giant polyketide synthase enzymes in the biosynthesis of giant marine polyether toxins.</title>
        <authorList>
            <person name="Fallon T.R."/>
            <person name="Shende V.V."/>
            <person name="Wierzbicki I.H."/>
            <person name="Pendleton A.L."/>
            <person name="Watervoot N.F."/>
            <person name="Auber R.P."/>
            <person name="Gonzalez D.J."/>
            <person name="Wisecaver J.H."/>
            <person name="Moore B.S."/>
        </authorList>
    </citation>
    <scope>NUCLEOTIDE SEQUENCE [LARGE SCALE GENOMIC DNA]</scope>
    <source>
        <strain evidence="2 3">12B1</strain>
    </source>
</reference>